<feature type="region of interest" description="Disordered" evidence="1">
    <location>
        <begin position="1"/>
        <end position="23"/>
    </location>
</feature>
<dbReference type="Proteomes" id="UP000602510">
    <property type="component" value="Unassembled WGS sequence"/>
</dbReference>
<protein>
    <submittedName>
        <fullName evidence="2">Uncharacterized protein</fullName>
    </submittedName>
</protein>
<comment type="caution">
    <text evidence="2">The sequence shown here is derived from an EMBL/GenBank/DDBJ whole genome shotgun (WGS) entry which is preliminary data.</text>
</comment>
<gene>
    <name evidence="2" type="ORF">GN244_ATG15003</name>
</gene>
<evidence type="ECO:0000256" key="1">
    <source>
        <dbReference type="SAM" id="MobiDB-lite"/>
    </source>
</evidence>
<evidence type="ECO:0000313" key="3">
    <source>
        <dbReference type="Proteomes" id="UP000602510"/>
    </source>
</evidence>
<keyword evidence="3" id="KW-1185">Reference proteome</keyword>
<organism evidence="2 3">
    <name type="scientific">Phytophthora infestans</name>
    <name type="common">Potato late blight agent</name>
    <name type="synonym">Botrytis infestans</name>
    <dbReference type="NCBI Taxonomy" id="4787"/>
    <lineage>
        <taxon>Eukaryota</taxon>
        <taxon>Sar</taxon>
        <taxon>Stramenopiles</taxon>
        <taxon>Oomycota</taxon>
        <taxon>Peronosporomycetes</taxon>
        <taxon>Peronosporales</taxon>
        <taxon>Peronosporaceae</taxon>
        <taxon>Phytophthora</taxon>
    </lineage>
</organism>
<accession>A0A833SMQ7</accession>
<dbReference type="EMBL" id="WSZM01000435">
    <property type="protein sequence ID" value="KAF4033118.1"/>
    <property type="molecule type" value="Genomic_DNA"/>
</dbReference>
<name>A0A833SMQ7_PHYIN</name>
<sequence>MLHLLNGASAAGTPPRIPGISMTPGQACGNAAGSFECEVGPAGAFECEVGPAGAMERELSFAGVSERDIVYGEALE</sequence>
<proteinExistence type="predicted"/>
<evidence type="ECO:0000313" key="2">
    <source>
        <dbReference type="EMBL" id="KAF4033118.1"/>
    </source>
</evidence>
<reference evidence="2" key="1">
    <citation type="submission" date="2020-04" db="EMBL/GenBank/DDBJ databases">
        <title>Hybrid Assembly of Korean Phytophthora infestans isolates.</title>
        <authorList>
            <person name="Prokchorchik M."/>
            <person name="Lee Y."/>
            <person name="Seo J."/>
            <person name="Cho J.-H."/>
            <person name="Park Y.-E."/>
            <person name="Jang D.-C."/>
            <person name="Im J.-S."/>
            <person name="Choi J.-G."/>
            <person name="Park H.-J."/>
            <person name="Lee G.-B."/>
            <person name="Lee Y.-G."/>
            <person name="Hong S.-Y."/>
            <person name="Cho K."/>
            <person name="Sohn K.H."/>
        </authorList>
    </citation>
    <scope>NUCLEOTIDE SEQUENCE</scope>
    <source>
        <strain evidence="2">KR_1_A1</strain>
    </source>
</reference>
<dbReference type="AlphaFoldDB" id="A0A833SMQ7"/>